<dbReference type="PANTHER" id="PTHR32552:SF82">
    <property type="entry name" value="FCUA PROTEIN"/>
    <property type="match status" value="1"/>
</dbReference>
<keyword evidence="4 11" id="KW-1134">Transmembrane beta strand</keyword>
<dbReference type="Proteomes" id="UP001484535">
    <property type="component" value="Unassembled WGS sequence"/>
</dbReference>
<evidence type="ECO:0000256" key="13">
    <source>
        <dbReference type="RuleBase" id="RU003357"/>
    </source>
</evidence>
<dbReference type="Gene3D" id="2.170.130.10">
    <property type="entry name" value="TonB-dependent receptor, plug domain"/>
    <property type="match status" value="1"/>
</dbReference>
<evidence type="ECO:0000256" key="7">
    <source>
        <dbReference type="ARBA" id="ARBA00023077"/>
    </source>
</evidence>
<dbReference type="PROSITE" id="PS00430">
    <property type="entry name" value="TONB_DEPENDENT_REC_1"/>
    <property type="match status" value="1"/>
</dbReference>
<feature type="domain" description="TonB-dependent receptor plug" evidence="16">
    <location>
        <begin position="59"/>
        <end position="157"/>
    </location>
</feature>
<keyword evidence="3 11" id="KW-0813">Transport</keyword>
<reference evidence="17 18" key="1">
    <citation type="submission" date="2024-05" db="EMBL/GenBank/DDBJ databases">
        <authorList>
            <person name="Park S."/>
        </authorList>
    </citation>
    <scope>NUCLEOTIDE SEQUENCE [LARGE SCALE GENOMIC DNA]</scope>
    <source>
        <strain evidence="17 18">DGU5</strain>
    </source>
</reference>
<dbReference type="InterPro" id="IPR036942">
    <property type="entry name" value="Beta-barrel_TonB_sf"/>
</dbReference>
<comment type="similarity">
    <text evidence="2 11 13">Belongs to the TonB-dependent receptor family.</text>
</comment>
<name>A0ABV0D0W5_9SPHN</name>
<dbReference type="InterPro" id="IPR010105">
    <property type="entry name" value="TonB_sidphr_rcpt"/>
</dbReference>
<feature type="chain" id="PRO_5045255964" evidence="14">
    <location>
        <begin position="23"/>
        <end position="733"/>
    </location>
</feature>
<keyword evidence="7 12" id="KW-0798">TonB box</keyword>
<evidence type="ECO:0000259" key="16">
    <source>
        <dbReference type="Pfam" id="PF07715"/>
    </source>
</evidence>
<dbReference type="PANTHER" id="PTHR32552">
    <property type="entry name" value="FERRICHROME IRON RECEPTOR-RELATED"/>
    <property type="match status" value="1"/>
</dbReference>
<organism evidence="17 18">
    <name type="scientific">Aurantiacibacter flavus</name>
    <dbReference type="NCBI Taxonomy" id="3145232"/>
    <lineage>
        <taxon>Bacteria</taxon>
        <taxon>Pseudomonadati</taxon>
        <taxon>Pseudomonadota</taxon>
        <taxon>Alphaproteobacteria</taxon>
        <taxon>Sphingomonadales</taxon>
        <taxon>Erythrobacteraceae</taxon>
        <taxon>Aurantiacibacter</taxon>
    </lineage>
</organism>
<evidence type="ECO:0000256" key="4">
    <source>
        <dbReference type="ARBA" id="ARBA00022452"/>
    </source>
</evidence>
<comment type="subcellular location">
    <subcellularLocation>
        <location evidence="1 11">Cell outer membrane</location>
        <topology evidence="1 11">Multi-pass membrane protein</topology>
    </subcellularLocation>
</comment>
<dbReference type="InterPro" id="IPR039426">
    <property type="entry name" value="TonB-dep_rcpt-like"/>
</dbReference>
<evidence type="ECO:0000313" key="17">
    <source>
        <dbReference type="EMBL" id="MEN7538496.1"/>
    </source>
</evidence>
<evidence type="ECO:0000256" key="11">
    <source>
        <dbReference type="PROSITE-ProRule" id="PRU01360"/>
    </source>
</evidence>
<keyword evidence="9 17" id="KW-0675">Receptor</keyword>
<evidence type="ECO:0000256" key="14">
    <source>
        <dbReference type="SAM" id="SignalP"/>
    </source>
</evidence>
<protein>
    <submittedName>
        <fullName evidence="17">TonB-dependent receptor</fullName>
    </submittedName>
</protein>
<dbReference type="EMBL" id="JBDLBR010000005">
    <property type="protein sequence ID" value="MEN7538496.1"/>
    <property type="molecule type" value="Genomic_DNA"/>
</dbReference>
<dbReference type="InterPro" id="IPR000531">
    <property type="entry name" value="Beta-barrel_TonB"/>
</dbReference>
<dbReference type="NCBIfam" id="TIGR01783">
    <property type="entry name" value="TonB-siderophor"/>
    <property type="match status" value="1"/>
</dbReference>
<dbReference type="CDD" id="cd01347">
    <property type="entry name" value="ligand_gated_channel"/>
    <property type="match status" value="1"/>
</dbReference>
<keyword evidence="8 11" id="KW-0472">Membrane</keyword>
<proteinExistence type="inferred from homology"/>
<dbReference type="Pfam" id="PF07715">
    <property type="entry name" value="Plug"/>
    <property type="match status" value="1"/>
</dbReference>
<keyword evidence="10 11" id="KW-0998">Cell outer membrane</keyword>
<dbReference type="SUPFAM" id="SSF56935">
    <property type="entry name" value="Porins"/>
    <property type="match status" value="1"/>
</dbReference>
<dbReference type="Gene3D" id="2.40.170.20">
    <property type="entry name" value="TonB-dependent receptor, beta-barrel domain"/>
    <property type="match status" value="1"/>
</dbReference>
<evidence type="ECO:0000313" key="18">
    <source>
        <dbReference type="Proteomes" id="UP001484535"/>
    </source>
</evidence>
<sequence length="733" mass="78548">MTVSAFRAALLFVSAMTVPALAFPAAAQEEETILVIAQRENQSGVEQAGSAGVLGDKPAEDLPFNLRSYNSALILNQQPQTLGQVLENDPTIRTTTGFGIAGELFVIRGFALAGDDIGYDGLYGIMPRQLVAPELYDSVQVLNGSSAFLNGAAPGGTGIGGSVNLMPKRATDRDITRATMGYTSSQHIGASFDVGRRFGANGEWGVRVNGAVRGGDVSVDDEFRSAHVLGGAIDYNSGPLRLALDLAYQEVEVSHFRPKLRIDNLPIPAVPDADTNFGQPWQYTKLRDVFGQFRAEYDVAEDVMVYAAFGARDGSEEGVYSTPTLTEATTGDLTVSSSFIPRTDNNEAATAGLRARFETGDISNEINIGGSMNWQVNRNAYEFYTASAGTNNLYDPVELPRSTTVSFVGGDLDNPFPISRTRLKSAFVSDTLGFWDDRVLLTAGVRLQEITTRSYAANSVPAENITAGDQTDSYSEDAWTPVVGLVVKPVEGLSLYANRIEALVPGAVAPVSGTDGEGNTVPISNAGEILPPFVSEQYEVGGKLALGPVDLALALFQIDRETAILRVDPSDAAMLEFGPYGIQRNRGIEFTVAGELAEGLRLIAGGSVIDAKLRNTENGVNEGNQAVGVPEYMLNANLEWDVPFVPALTLTGRVVHTGEQAANITNTLFLDDWTRFDVGARYVAVVGESALTLRFNVDNVTDESYWASAFDSFRPDLQLGSPRTFKASATLEF</sequence>
<evidence type="ECO:0000256" key="2">
    <source>
        <dbReference type="ARBA" id="ARBA00009810"/>
    </source>
</evidence>
<keyword evidence="18" id="KW-1185">Reference proteome</keyword>
<evidence type="ECO:0000256" key="8">
    <source>
        <dbReference type="ARBA" id="ARBA00023136"/>
    </source>
</evidence>
<evidence type="ECO:0000256" key="5">
    <source>
        <dbReference type="ARBA" id="ARBA00022692"/>
    </source>
</evidence>
<evidence type="ECO:0000256" key="3">
    <source>
        <dbReference type="ARBA" id="ARBA00022448"/>
    </source>
</evidence>
<dbReference type="RefSeq" id="WP_346785944.1">
    <property type="nucleotide sequence ID" value="NZ_JBDLBR010000005.1"/>
</dbReference>
<dbReference type="PROSITE" id="PS52016">
    <property type="entry name" value="TONB_DEPENDENT_REC_3"/>
    <property type="match status" value="1"/>
</dbReference>
<evidence type="ECO:0000256" key="12">
    <source>
        <dbReference type="PROSITE-ProRule" id="PRU10143"/>
    </source>
</evidence>
<gene>
    <name evidence="17" type="ORF">ABDJ38_15045</name>
</gene>
<accession>A0ABV0D0W5</accession>
<evidence type="ECO:0000259" key="15">
    <source>
        <dbReference type="Pfam" id="PF00593"/>
    </source>
</evidence>
<keyword evidence="5 11" id="KW-0812">Transmembrane</keyword>
<comment type="caution">
    <text evidence="17">The sequence shown here is derived from an EMBL/GenBank/DDBJ whole genome shotgun (WGS) entry which is preliminary data.</text>
</comment>
<feature type="signal peptide" evidence="14">
    <location>
        <begin position="1"/>
        <end position="22"/>
    </location>
</feature>
<dbReference type="InterPro" id="IPR010916">
    <property type="entry name" value="TonB_box_CS"/>
</dbReference>
<feature type="domain" description="TonB-dependent receptor-like beta-barrel" evidence="15">
    <location>
        <begin position="317"/>
        <end position="700"/>
    </location>
</feature>
<evidence type="ECO:0000256" key="9">
    <source>
        <dbReference type="ARBA" id="ARBA00023170"/>
    </source>
</evidence>
<keyword evidence="6 14" id="KW-0732">Signal</keyword>
<dbReference type="Pfam" id="PF00593">
    <property type="entry name" value="TonB_dep_Rec_b-barrel"/>
    <property type="match status" value="1"/>
</dbReference>
<dbReference type="InterPro" id="IPR037066">
    <property type="entry name" value="Plug_dom_sf"/>
</dbReference>
<feature type="short sequence motif" description="TonB box" evidence="12">
    <location>
        <begin position="32"/>
        <end position="38"/>
    </location>
</feature>
<evidence type="ECO:0000256" key="6">
    <source>
        <dbReference type="ARBA" id="ARBA00022729"/>
    </source>
</evidence>
<evidence type="ECO:0000256" key="1">
    <source>
        <dbReference type="ARBA" id="ARBA00004571"/>
    </source>
</evidence>
<dbReference type="InterPro" id="IPR012910">
    <property type="entry name" value="Plug_dom"/>
</dbReference>
<evidence type="ECO:0000256" key="10">
    <source>
        <dbReference type="ARBA" id="ARBA00023237"/>
    </source>
</evidence>